<dbReference type="GeneID" id="97129540"/>
<dbReference type="InterPro" id="IPR050617">
    <property type="entry name" value="E3_ligase_FN3/SPRY"/>
</dbReference>
<comment type="caution">
    <text evidence="2">The sequence shown here is derived from an EMBL/GenBank/DDBJ whole genome shotgun (WGS) entry which is preliminary data.</text>
</comment>
<dbReference type="EMBL" id="JABMCC010000085">
    <property type="protein sequence ID" value="NUU52948.1"/>
    <property type="molecule type" value="Genomic_DNA"/>
</dbReference>
<feature type="domain" description="Fibronectin type-III" evidence="1">
    <location>
        <begin position="377"/>
        <end position="457"/>
    </location>
</feature>
<evidence type="ECO:0000259" key="1">
    <source>
        <dbReference type="PROSITE" id="PS50853"/>
    </source>
</evidence>
<sequence length="1502" mass="159953">MGAGKRKNRFYLWTVRLLVLMLVFGQFDVYGGNRANAATNNGVVSSSNDFQYVMTNNNGKLQVNQKDVDLSWVRSYNISTTGYSFTRRQSILGFTSDITNISFGSYTSKYTGQIDNAFLIDLSKVRDYFTEMTYRQSGMEVGQWTISNYNVLGQLTPVDVYNYDVRQLSLIVNADTGEVVDFYSELNPYYTRKAEPASFTKQLVDPVTISNIPSIPAGITGKQSENTVNLKWQHAQQAVQYEIEENGVVKGPYYGTTFGSNSLLPDTLYSYRVRALNSIGTSDWSPMYEIKTLLQQPLVSASSQEGKNIIQWNAVDQADHYQLKIDDEAPIELGNVTSYEHEGLAANSSHTYTLKALSFNNESDWSKTITQLVVPDSVSGLKVTEATFNKVALSWTAVKGATGYDLEIDGNIVAVTGTTYSKTGLIPNTEHTFRLRPKNTGGAGSWSDLLTVSTQLSTPVLKSSPSQEEITLVWPSIDGATSYEVEADGVIAGNVVDPTFTHTGLAPATAHKYRVRALTDTNTSAWTAVLTQNTLPGSVAGLTVSSVTNTAIALKWTTVTGATGYDLEIDGTVVAVTGVAYTKSGLADNTEHTFRIRSKNAAGVGTWSDLISGTTLLNTPVLKATSEETAINLTWAEIADATKYEVEADGVVVGTVNEPSYTHSSLLAGTAHKYRVRALTDTNTSAWTAILTQSTLPTSVTGLTINTVTNAAIALKWNAVTGATGYDLEIDGTVVSTTATAYNKSGLAANTDHTFRIRSKNAAGVGTWSDLISGTTQLNTPVLKATSEETAINLTWAEIADATKYEVEADGVVVGTVNEPSYTHSSLLAGTAHKYRVRALTDTNTSAWTAILTQSTIPASVSGLTINSVTNVAMALKWNAVTGATGYDLEIDGTVVAVTGVAYTKSGLAANTDHTFRIRSKNAAGVGTWSDLISGTTQLNTPVLKATSEETAINLTWAEITDAMKYEVEADGVVVATVNNSSYTHISLLAGTAHKYRVRALTDTNTSAWTAILTQSTIPASVSGLIITSVTNTAIALKWNAVTGATGYDMEIDGVLVSTTAAGYTKSGLAANTDHTFRIRSKNAAGVGTWSDVISGTTQLNIPVLKATSEEIAINLTWAEIADATKYEVEADGVVVGIVNEPSYTHSSLLAGTAHKYRVRALTDTNTSAWTAILTQSTIPASVSGLTISSVTNAAIALKWNAVTGATGYDLEIDGTVVAVTGVAYTKSGLAANTDHTFRIRSKNAAGVGTWSDLISGTTQLNTPVLKATSEETATNLTWAEIADATKYEVEADGVVVATVNEPSYTHSSLLAGTAHKYRVRALTDTNTSAWTAILTQSTLPASVSGLTISSVTNAAIALKWNAVTGATGYDLEIDGTIVAVTGVAYTKSGLIANTDHTFRIRSKNAAGVGAWGDLITGTTQLSTPVLKGTSDRTGIVLTWDAVNGASSYEIEADGQIVATINDTTFVHSDLLPSSLHKYRIRALNDQNISAWTSVLSIKTLN</sequence>
<evidence type="ECO:0000313" key="2">
    <source>
        <dbReference type="EMBL" id="NUU52948.1"/>
    </source>
</evidence>
<dbReference type="InterPro" id="IPR003961">
    <property type="entry name" value="FN3_dom"/>
</dbReference>
<protein>
    <submittedName>
        <fullName evidence="2">Fibronectin type III domain-containing protein</fullName>
    </submittedName>
</protein>
<dbReference type="InterPro" id="IPR013783">
    <property type="entry name" value="Ig-like_fold"/>
</dbReference>
<dbReference type="CDD" id="cd00063">
    <property type="entry name" value="FN3"/>
    <property type="match status" value="9"/>
</dbReference>
<dbReference type="Pfam" id="PF00041">
    <property type="entry name" value="fn3"/>
    <property type="match status" value="1"/>
</dbReference>
<dbReference type="PANTHER" id="PTHR24099:SF11">
    <property type="entry name" value="FIBRONECTIN TYPE III DOMAIN-CONTAINING 3BA-RELATED"/>
    <property type="match status" value="1"/>
</dbReference>
<gene>
    <name evidence="2" type="ORF">HP548_02400</name>
</gene>
<evidence type="ECO:0000313" key="3">
    <source>
        <dbReference type="Proteomes" id="UP000577724"/>
    </source>
</evidence>
<feature type="domain" description="Fibronectin type-III" evidence="1">
    <location>
        <begin position="1021"/>
        <end position="1101"/>
    </location>
</feature>
<reference evidence="2 3" key="1">
    <citation type="submission" date="2020-05" db="EMBL/GenBank/DDBJ databases">
        <title>Genome Sequencing of Type Strains.</title>
        <authorList>
            <person name="Lemaire J.F."/>
            <person name="Inderbitzin P."/>
            <person name="Gregorio O.A."/>
            <person name="Collins S.B."/>
            <person name="Wespe N."/>
            <person name="Knight-Connoni V."/>
        </authorList>
    </citation>
    <scope>NUCLEOTIDE SEQUENCE [LARGE SCALE GENOMIC DNA]</scope>
    <source>
        <strain evidence="2 3">DSM 19942</strain>
    </source>
</reference>
<feature type="domain" description="Fibronectin type-III" evidence="1">
    <location>
        <begin position="860"/>
        <end position="940"/>
    </location>
</feature>
<accession>A0ABX2MID9</accession>
<feature type="domain" description="Fibronectin type-III" evidence="1">
    <location>
        <begin position="538"/>
        <end position="618"/>
    </location>
</feature>
<dbReference type="PROSITE" id="PS50853">
    <property type="entry name" value="FN3"/>
    <property type="match status" value="8"/>
</dbReference>
<keyword evidence="3" id="KW-1185">Reference proteome</keyword>
<feature type="domain" description="Fibronectin type-III" evidence="1">
    <location>
        <begin position="1182"/>
        <end position="1262"/>
    </location>
</feature>
<dbReference type="Proteomes" id="UP000577724">
    <property type="component" value="Unassembled WGS sequence"/>
</dbReference>
<organism evidence="2 3">
    <name type="scientific">Paenibacillus taichungensis</name>
    <dbReference type="NCBI Taxonomy" id="484184"/>
    <lineage>
        <taxon>Bacteria</taxon>
        <taxon>Bacillati</taxon>
        <taxon>Bacillota</taxon>
        <taxon>Bacilli</taxon>
        <taxon>Bacillales</taxon>
        <taxon>Paenibacillaceae</taxon>
        <taxon>Paenibacillus</taxon>
    </lineage>
</organism>
<feature type="domain" description="Fibronectin type-III" evidence="1">
    <location>
        <begin position="699"/>
        <end position="779"/>
    </location>
</feature>
<dbReference type="RefSeq" id="WP_175380755.1">
    <property type="nucleotide sequence ID" value="NZ_CBCRYD010000024.1"/>
</dbReference>
<name>A0ABX2MID9_9BACL</name>
<dbReference type="SUPFAM" id="SSF49265">
    <property type="entry name" value="Fibronectin type III"/>
    <property type="match status" value="9"/>
</dbReference>
<feature type="domain" description="Fibronectin type-III" evidence="1">
    <location>
        <begin position="195"/>
        <end position="295"/>
    </location>
</feature>
<dbReference type="Gene3D" id="2.60.40.10">
    <property type="entry name" value="Immunoglobulins"/>
    <property type="match status" value="16"/>
</dbReference>
<dbReference type="SMART" id="SM00060">
    <property type="entry name" value="FN3"/>
    <property type="match status" value="15"/>
</dbReference>
<feature type="domain" description="Fibronectin type-III" evidence="1">
    <location>
        <begin position="1343"/>
        <end position="1423"/>
    </location>
</feature>
<dbReference type="InterPro" id="IPR036116">
    <property type="entry name" value="FN3_sf"/>
</dbReference>
<proteinExistence type="predicted"/>
<dbReference type="PANTHER" id="PTHR24099">
    <property type="entry name" value="E3 UBIQUITIN-PROTEIN LIGASE TRIM36-RELATED"/>
    <property type="match status" value="1"/>
</dbReference>